<evidence type="ECO:0000313" key="2">
    <source>
        <dbReference type="Proteomes" id="UP000006898"/>
    </source>
</evidence>
<reference evidence="1 2" key="1">
    <citation type="journal article" date="2010" name="Nature">
        <title>Nitrite-driven anaerobic methane oxidation by oxygenic bacteria.</title>
        <authorList>
            <person name="Ettwig K.F."/>
            <person name="Butler M.K."/>
            <person name="Le Paslier D."/>
            <person name="Pelletier E."/>
            <person name="Mangenot S."/>
            <person name="Kuypers M.M.M."/>
            <person name="Schreiber F."/>
            <person name="Dutilh B.E."/>
            <person name="Zedelius J."/>
            <person name="de Beer D."/>
            <person name="Gloerich J."/>
            <person name="Wessels H.J.C.T."/>
            <person name="van Allen T."/>
            <person name="Luesken F."/>
            <person name="Wu M."/>
            <person name="van de Pas-Schoonen K.T."/>
            <person name="Op den Camp H.J.M."/>
            <person name="Janssen-Megens E.M."/>
            <person name="Francoijs K-J."/>
            <person name="Stunnenberg H."/>
            <person name="Weissenbach J."/>
            <person name="Jetten M.S.M."/>
            <person name="Strous M."/>
        </authorList>
    </citation>
    <scope>NUCLEOTIDE SEQUENCE [LARGE SCALE GENOMIC DNA]</scope>
</reference>
<accession>D5MMA0</accession>
<dbReference type="EMBL" id="FP565575">
    <property type="protein sequence ID" value="CBE67986.1"/>
    <property type="molecule type" value="Genomic_DNA"/>
</dbReference>
<dbReference type="STRING" id="671143.DAMO_0925"/>
<dbReference type="Gene3D" id="3.40.50.720">
    <property type="entry name" value="NAD(P)-binding Rossmann-like Domain"/>
    <property type="match status" value="1"/>
</dbReference>
<organism evidence="1 2">
    <name type="scientific">Methylomirabilis oxygeniifera</name>
    <dbReference type="NCBI Taxonomy" id="671143"/>
    <lineage>
        <taxon>Bacteria</taxon>
        <taxon>Candidatus Methylomirabilota</taxon>
        <taxon>Candidatus Methylomirabilia</taxon>
        <taxon>Candidatus Methylomirabilales</taxon>
        <taxon>Candidatus Methylomirabilaceae</taxon>
        <taxon>Candidatus Methylomirabilis</taxon>
    </lineage>
</organism>
<evidence type="ECO:0000313" key="1">
    <source>
        <dbReference type="EMBL" id="CBE67986.1"/>
    </source>
</evidence>
<dbReference type="Gene3D" id="3.90.25.10">
    <property type="entry name" value="UDP-galactose 4-epimerase, domain 1"/>
    <property type="match status" value="1"/>
</dbReference>
<dbReference type="AlphaFoldDB" id="D5MMA0"/>
<gene>
    <name evidence="1" type="ORF">DAMO_0925</name>
</gene>
<name>D5MMA0_METO1</name>
<dbReference type="KEGG" id="mox:DAMO_0925"/>
<dbReference type="Proteomes" id="UP000006898">
    <property type="component" value="Chromosome"/>
</dbReference>
<protein>
    <submittedName>
        <fullName evidence="1">Uncharacterized protein</fullName>
    </submittedName>
</protein>
<dbReference type="HOGENOM" id="CLU_3041519_0_0_0"/>
<sequence length="54" mass="5639">MSVLLDNAASDVTIPPAAVVGGIGAEREFGFKAATSFEVGLRKTIEWYKGALPS</sequence>
<proteinExistence type="predicted"/>